<dbReference type="InterPro" id="IPR043797">
    <property type="entry name" value="MupG_N"/>
</dbReference>
<dbReference type="Pfam" id="PF05913">
    <property type="entry name" value="MupG_C"/>
    <property type="match status" value="1"/>
</dbReference>
<dbReference type="Proteomes" id="UP000321425">
    <property type="component" value="Unassembled WGS sequence"/>
</dbReference>
<evidence type="ECO:0000313" key="6">
    <source>
        <dbReference type="Proteomes" id="UP000321425"/>
    </source>
</evidence>
<dbReference type="STRING" id="426703.SAMN04488100_12137"/>
<dbReference type="RefSeq" id="WP_091488699.1">
    <property type="nucleotide sequence ID" value="NZ_BJUX01000020.1"/>
</dbReference>
<dbReference type="Gene3D" id="3.20.20.70">
    <property type="entry name" value="Aldolase class I"/>
    <property type="match status" value="1"/>
</dbReference>
<evidence type="ECO:0000259" key="1">
    <source>
        <dbReference type="Pfam" id="PF05913"/>
    </source>
</evidence>
<dbReference type="Pfam" id="PF19200">
    <property type="entry name" value="MupG_N"/>
    <property type="match status" value="1"/>
</dbReference>
<evidence type="ECO:0000259" key="2">
    <source>
        <dbReference type="Pfam" id="PF19200"/>
    </source>
</evidence>
<organism evidence="4 5">
    <name type="scientific">Alkalibacterium putridalgicola</name>
    <dbReference type="NCBI Taxonomy" id="426703"/>
    <lineage>
        <taxon>Bacteria</taxon>
        <taxon>Bacillati</taxon>
        <taxon>Bacillota</taxon>
        <taxon>Bacilli</taxon>
        <taxon>Lactobacillales</taxon>
        <taxon>Carnobacteriaceae</taxon>
        <taxon>Alkalibacterium</taxon>
    </lineage>
</organism>
<dbReference type="InterPro" id="IPR008589">
    <property type="entry name" value="MupG"/>
</dbReference>
<sequence length="362" mass="41502">MKKIGISIYPSKSEFEQDKTYLDLAHKYGFTRIFTSLLEIEGDGSEIIEKYKRIIEYGNKLGMETMLDINPKLFGQLGVSYDDLSFFKSFGASGIRLDLGFSGAEEALMTKNEHGLKIEVNMSSGTKYIDNVMSYCPNREHLLASQNFYPQRYSGLAHDHFEQTTAQYNDYRLNTAAFITSQVGELGPWEMQDGLCTLESHRTLPIELQIAHYKLMDTIDDVLIGNAYASEEELRKVSEIFHSPHHLLPIVFNKDATELERKVILNEVHSYRGDRSTYMIRSTQTRVKYKEETFPVGKTDTMQKGDVVIGNDTFGQYKGETQVVIQEMEDDGTRNIVGTVQEDALFLLDYLEPWTSFKFIER</sequence>
<dbReference type="PANTHER" id="PTHR38435:SF1">
    <property type="entry name" value="DUF871 DOMAIN-CONTAINING PROTEIN"/>
    <property type="match status" value="1"/>
</dbReference>
<dbReference type="SUPFAM" id="SSF50891">
    <property type="entry name" value="Cyclophilin-like"/>
    <property type="match status" value="1"/>
</dbReference>
<dbReference type="InterPro" id="IPR043894">
    <property type="entry name" value="MupG_C"/>
</dbReference>
<feature type="domain" description="6-phospho-N-acetylmuramidase N-terminal" evidence="2">
    <location>
        <begin position="4"/>
        <end position="238"/>
    </location>
</feature>
<gene>
    <name evidence="3" type="primary">ybhE</name>
    <name evidence="3" type="ORF">APU01nite_17080</name>
    <name evidence="4" type="ORF">SAMN04488100_12137</name>
</gene>
<dbReference type="EMBL" id="FOBL01000021">
    <property type="protein sequence ID" value="SEM03464.1"/>
    <property type="molecule type" value="Genomic_DNA"/>
</dbReference>
<evidence type="ECO:0000313" key="4">
    <source>
        <dbReference type="EMBL" id="SEM03464.1"/>
    </source>
</evidence>
<evidence type="ECO:0000313" key="3">
    <source>
        <dbReference type="EMBL" id="GEK89669.1"/>
    </source>
</evidence>
<feature type="domain" description="6-phospho-N-acetylmuramidase C-terminal" evidence="1">
    <location>
        <begin position="248"/>
        <end position="359"/>
    </location>
</feature>
<accession>A0A1H7V2U5</accession>
<dbReference type="InterPro" id="IPR017853">
    <property type="entry name" value="GH"/>
</dbReference>
<dbReference type="SUPFAM" id="SSF51445">
    <property type="entry name" value="(Trans)glycosidases"/>
    <property type="match status" value="1"/>
</dbReference>
<protein>
    <recommendedName>
        <fullName evidence="7">Outer surface protein</fullName>
    </recommendedName>
</protein>
<evidence type="ECO:0000313" key="5">
    <source>
        <dbReference type="Proteomes" id="UP000198548"/>
    </source>
</evidence>
<proteinExistence type="predicted"/>
<keyword evidence="6" id="KW-1185">Reference proteome</keyword>
<dbReference type="EMBL" id="BJUX01000020">
    <property type="protein sequence ID" value="GEK89669.1"/>
    <property type="molecule type" value="Genomic_DNA"/>
</dbReference>
<reference evidence="4 5" key="1">
    <citation type="submission" date="2016-10" db="EMBL/GenBank/DDBJ databases">
        <authorList>
            <person name="de Groot N.N."/>
        </authorList>
    </citation>
    <scope>NUCLEOTIDE SEQUENCE [LARGE SCALE GENOMIC DNA]</scope>
    <source>
        <strain evidence="4 5">DSM 19182</strain>
    </source>
</reference>
<evidence type="ECO:0008006" key="7">
    <source>
        <dbReference type="Google" id="ProtNLM"/>
    </source>
</evidence>
<dbReference type="InterPro" id="IPR029000">
    <property type="entry name" value="Cyclophilin-like_dom_sf"/>
</dbReference>
<reference evidence="3 6" key="2">
    <citation type="submission" date="2019-07" db="EMBL/GenBank/DDBJ databases">
        <title>Whole genome shotgun sequence of Alkalibacterium putridalgicola NBRC 103243.</title>
        <authorList>
            <person name="Hosoyama A."/>
            <person name="Uohara A."/>
            <person name="Ohji S."/>
            <person name="Ichikawa N."/>
        </authorList>
    </citation>
    <scope>NUCLEOTIDE SEQUENCE [LARGE SCALE GENOMIC DNA]</scope>
    <source>
        <strain evidence="3 6">NBRC 103243</strain>
    </source>
</reference>
<dbReference type="InterPro" id="IPR013785">
    <property type="entry name" value="Aldolase_TIM"/>
</dbReference>
<dbReference type="AlphaFoldDB" id="A0A1H7V2U5"/>
<dbReference type="PANTHER" id="PTHR38435">
    <property type="match status" value="1"/>
</dbReference>
<dbReference type="Proteomes" id="UP000198548">
    <property type="component" value="Unassembled WGS sequence"/>
</dbReference>
<name>A0A1H7V2U5_9LACT</name>
<dbReference type="Gene3D" id="2.40.100.10">
    <property type="entry name" value="Cyclophilin-like"/>
    <property type="match status" value="1"/>
</dbReference>
<dbReference type="OrthoDB" id="5809921at2"/>